<dbReference type="EMBL" id="CP003600">
    <property type="protein sequence ID" value="AFY92821.1"/>
    <property type="molecule type" value="Genomic_DNA"/>
</dbReference>
<dbReference type="NCBIfam" id="TIGR01511">
    <property type="entry name" value="ATPase-IB1_Cu"/>
    <property type="match status" value="1"/>
</dbReference>
<dbReference type="Gene3D" id="3.40.50.1000">
    <property type="entry name" value="HAD superfamily/HAD-like"/>
    <property type="match status" value="1"/>
</dbReference>
<dbReference type="SUPFAM" id="SSF81653">
    <property type="entry name" value="Calcium ATPase, transduction domain A"/>
    <property type="match status" value="1"/>
</dbReference>
<evidence type="ECO:0000256" key="16">
    <source>
        <dbReference type="ARBA" id="ARBA00023065"/>
    </source>
</evidence>
<dbReference type="Pfam" id="PF00403">
    <property type="entry name" value="HMA"/>
    <property type="match status" value="1"/>
</dbReference>
<evidence type="ECO:0000256" key="11">
    <source>
        <dbReference type="ARBA" id="ARBA00022840"/>
    </source>
</evidence>
<feature type="transmembrane region" description="Helical" evidence="22">
    <location>
        <begin position="164"/>
        <end position="181"/>
    </location>
</feature>
<keyword evidence="4" id="KW-0813">Transport</keyword>
<gene>
    <name evidence="24" type="ORF">Cha6605_1685</name>
</gene>
<comment type="catalytic activity">
    <reaction evidence="19">
        <text>Cu(+)(in) + ATP + H2O = Cu(+)(out) + ADP + phosphate + H(+)</text>
        <dbReference type="Rhea" id="RHEA:25792"/>
        <dbReference type="ChEBI" id="CHEBI:15377"/>
        <dbReference type="ChEBI" id="CHEBI:15378"/>
        <dbReference type="ChEBI" id="CHEBI:30616"/>
        <dbReference type="ChEBI" id="CHEBI:43474"/>
        <dbReference type="ChEBI" id="CHEBI:49552"/>
        <dbReference type="ChEBI" id="CHEBI:456216"/>
        <dbReference type="EC" id="7.2.2.8"/>
    </reaction>
</comment>
<evidence type="ECO:0000256" key="4">
    <source>
        <dbReference type="ARBA" id="ARBA00022448"/>
    </source>
</evidence>
<evidence type="ECO:0000256" key="15">
    <source>
        <dbReference type="ARBA" id="ARBA00023008"/>
    </source>
</evidence>
<evidence type="ECO:0000256" key="12">
    <source>
        <dbReference type="ARBA" id="ARBA00022842"/>
    </source>
</evidence>
<dbReference type="SUPFAM" id="SSF55008">
    <property type="entry name" value="HMA, heavy metal-associated domain"/>
    <property type="match status" value="1"/>
</dbReference>
<keyword evidence="25" id="KW-1185">Reference proteome</keyword>
<accession>K9UEI8</accession>
<feature type="transmembrane region" description="Helical" evidence="22">
    <location>
        <begin position="94"/>
        <end position="116"/>
    </location>
</feature>
<evidence type="ECO:0000256" key="6">
    <source>
        <dbReference type="ARBA" id="ARBA00022553"/>
    </source>
</evidence>
<feature type="transmembrane region" description="Helical" evidence="22">
    <location>
        <begin position="193"/>
        <end position="213"/>
    </location>
</feature>
<evidence type="ECO:0000256" key="20">
    <source>
        <dbReference type="ARBA" id="ARBA00056348"/>
    </source>
</evidence>
<dbReference type="GO" id="GO:0016887">
    <property type="term" value="F:ATP hydrolysis activity"/>
    <property type="evidence" value="ECO:0007669"/>
    <property type="project" value="InterPro"/>
</dbReference>
<dbReference type="PANTHER" id="PTHR43520:SF8">
    <property type="entry name" value="P-TYPE CU(+) TRANSPORTER"/>
    <property type="match status" value="1"/>
</dbReference>
<dbReference type="Pfam" id="PF00702">
    <property type="entry name" value="Hydrolase"/>
    <property type="match status" value="1"/>
</dbReference>
<comment type="similarity">
    <text evidence="2 22">Belongs to the cation transport ATPase (P-type) (TC 3.A.3) family. Type IB subfamily.</text>
</comment>
<organism evidence="24 25">
    <name type="scientific">Chamaesiphon minutus (strain ATCC 27169 / PCC 6605)</name>
    <dbReference type="NCBI Taxonomy" id="1173020"/>
    <lineage>
        <taxon>Bacteria</taxon>
        <taxon>Bacillati</taxon>
        <taxon>Cyanobacteriota</taxon>
        <taxon>Cyanophyceae</taxon>
        <taxon>Gomontiellales</taxon>
        <taxon>Chamaesiphonaceae</taxon>
        <taxon>Chamaesiphon</taxon>
    </lineage>
</organism>
<dbReference type="FunFam" id="3.40.50.1000:FF:000144">
    <property type="entry name" value="copper-transporting ATPase 1 isoform X2"/>
    <property type="match status" value="1"/>
</dbReference>
<dbReference type="InterPro" id="IPR036163">
    <property type="entry name" value="HMA_dom_sf"/>
</dbReference>
<dbReference type="AlphaFoldDB" id="K9UEI8"/>
<dbReference type="InterPro" id="IPR023214">
    <property type="entry name" value="HAD_sf"/>
</dbReference>
<dbReference type="SFLD" id="SFLDG00002">
    <property type="entry name" value="C1.7:_P-type_atpase_like"/>
    <property type="match status" value="1"/>
</dbReference>
<evidence type="ECO:0000256" key="9">
    <source>
        <dbReference type="ARBA" id="ARBA00022741"/>
    </source>
</evidence>
<dbReference type="STRING" id="1173020.Cha6605_1685"/>
<dbReference type="InterPro" id="IPR018303">
    <property type="entry name" value="ATPase_P-typ_P_site"/>
</dbReference>
<dbReference type="FunFam" id="3.30.70.100:FF:000005">
    <property type="entry name" value="Copper-exporting P-type ATPase A"/>
    <property type="match status" value="1"/>
</dbReference>
<dbReference type="PRINTS" id="PR00119">
    <property type="entry name" value="CATATPASE"/>
</dbReference>
<dbReference type="PROSITE" id="PS00154">
    <property type="entry name" value="ATPASE_E1_E2"/>
    <property type="match status" value="1"/>
</dbReference>
<feature type="transmembrane region" description="Helical" evidence="22">
    <location>
        <begin position="700"/>
        <end position="719"/>
    </location>
</feature>
<evidence type="ECO:0000256" key="8">
    <source>
        <dbReference type="ARBA" id="ARBA00022723"/>
    </source>
</evidence>
<dbReference type="PROSITE" id="PS01047">
    <property type="entry name" value="HMA_1"/>
    <property type="match status" value="1"/>
</dbReference>
<keyword evidence="16" id="KW-0406">Ion transport</keyword>
<dbReference type="Gene3D" id="3.40.1110.10">
    <property type="entry name" value="Calcium-transporting ATPase, cytoplasmic domain N"/>
    <property type="match status" value="1"/>
</dbReference>
<dbReference type="EC" id="7.2.2.8" evidence="3"/>
<reference evidence="24 25" key="1">
    <citation type="submission" date="2012-05" db="EMBL/GenBank/DDBJ databases">
        <title>Finished chromosome of genome of Chamaesiphon sp. PCC 6605.</title>
        <authorList>
            <consortium name="US DOE Joint Genome Institute"/>
            <person name="Gugger M."/>
            <person name="Coursin T."/>
            <person name="Rippka R."/>
            <person name="Tandeau De Marsac N."/>
            <person name="Huntemann M."/>
            <person name="Wei C.-L."/>
            <person name="Han J."/>
            <person name="Detter J.C."/>
            <person name="Han C."/>
            <person name="Tapia R."/>
            <person name="Chen A."/>
            <person name="Kyrpides N."/>
            <person name="Mavromatis K."/>
            <person name="Markowitz V."/>
            <person name="Szeto E."/>
            <person name="Ivanova N."/>
            <person name="Pagani I."/>
            <person name="Pati A."/>
            <person name="Goodwin L."/>
            <person name="Nordberg H.P."/>
            <person name="Cantor M.N."/>
            <person name="Hua S.X."/>
            <person name="Woyke T."/>
            <person name="Kerfeld C.A."/>
        </authorList>
    </citation>
    <scope>NUCLEOTIDE SEQUENCE [LARGE SCALE GENOMIC DNA]</scope>
    <source>
        <strain evidence="25">ATCC 27169 / PCC 6605</strain>
    </source>
</reference>
<sequence length="754" mass="80857">MEDLNLKLRGMSCASCANSIEQAILSVPGVVEGNVNFSSDRASVRYDPKQTNINIITQAVVDIGYEAQIIPSDLAPDDDTENTRQKRQERDLQLRVIIGATLSVLLMLGTLGHFNLRLPGALAELENPWVQLVLATPVQFWVGKEFHQSAWKAFRHRTADMNTLISIGTNIAFFYSLWITITPNYFTDRGLLAQVYYEVSAAIVTLTLLGRWLENRAKGATSTAIQALMGLQAKTARVVRDNVEMDIPIGEVALADIVIVRPGEKIPVDGRVVAGYSTVDESMLTGESFPVTKQVGDEVVGATLNKMGSFQFRATKIGKDTALAQIVKLVQQAQNSKAPIQKLADNITSWFVPVIIAIAIMTFVIWFLAIGNFTLSIVTMVGVLIIACPCALGLATPTSVTVGIGKGAEHGILIKGAESLEIARKIQTIVLDKTGTITQGKPVVTDTTSTLDLIPNSPGVLAPLTLWRSIGALESNSEHPLAEALLQYARERSKDAPLPTVEHFEAIAGSGVKGIVEGREVWIGTQRWFDEMGLDSSAFQSEQQALENAGKTVVFAAVDGHLQAAIAVADTVKPNSAKAIQTLQRMGIEVVMLTGDNQRTAKAIADRVGITRVLAEVRPDQKAQTIQTLQVQEKKVVAMVGDGINDAPALAQADVGMAIGTGTDVAIAASDITLISGDLQGIVTAIRLSRATMQNIQQNLFWAFGYNVLGIPLAAGILFPITGWLLNPAIAGAAMAFSSISVVLNALRLKGVKI</sequence>
<evidence type="ECO:0000256" key="1">
    <source>
        <dbReference type="ARBA" id="ARBA00004651"/>
    </source>
</evidence>
<dbReference type="SFLD" id="SFLDF00027">
    <property type="entry name" value="p-type_atpase"/>
    <property type="match status" value="1"/>
</dbReference>
<dbReference type="SUPFAM" id="SSF81665">
    <property type="entry name" value="Calcium ATPase, transmembrane domain M"/>
    <property type="match status" value="1"/>
</dbReference>
<dbReference type="PRINTS" id="PR00943">
    <property type="entry name" value="CUATPASE"/>
</dbReference>
<dbReference type="CDD" id="cd02094">
    <property type="entry name" value="P-type_ATPase_Cu-like"/>
    <property type="match status" value="1"/>
</dbReference>
<dbReference type="InterPro" id="IPR044492">
    <property type="entry name" value="P_typ_ATPase_HD_dom"/>
</dbReference>
<dbReference type="FunFam" id="2.70.150.10:FF:000020">
    <property type="entry name" value="Copper-exporting P-type ATPase A"/>
    <property type="match status" value="1"/>
</dbReference>
<feature type="transmembrane region" description="Helical" evidence="22">
    <location>
        <begin position="128"/>
        <end position="143"/>
    </location>
</feature>
<dbReference type="PROSITE" id="PS50846">
    <property type="entry name" value="HMA_2"/>
    <property type="match status" value="1"/>
</dbReference>
<dbReference type="GO" id="GO:0140581">
    <property type="term" value="F:P-type monovalent copper transporter activity"/>
    <property type="evidence" value="ECO:0007669"/>
    <property type="project" value="UniProtKB-EC"/>
</dbReference>
<evidence type="ECO:0000256" key="7">
    <source>
        <dbReference type="ARBA" id="ARBA00022692"/>
    </source>
</evidence>
<dbReference type="Gene3D" id="3.30.70.100">
    <property type="match status" value="1"/>
</dbReference>
<feature type="transmembrane region" description="Helical" evidence="22">
    <location>
        <begin position="350"/>
        <end position="369"/>
    </location>
</feature>
<dbReference type="NCBIfam" id="TIGR01494">
    <property type="entry name" value="ATPase_P-type"/>
    <property type="match status" value="2"/>
</dbReference>
<dbReference type="Pfam" id="PF00122">
    <property type="entry name" value="E1-E2_ATPase"/>
    <property type="match status" value="1"/>
</dbReference>
<dbReference type="GO" id="GO:0055070">
    <property type="term" value="P:copper ion homeostasis"/>
    <property type="evidence" value="ECO:0007669"/>
    <property type="project" value="TreeGrafter"/>
</dbReference>
<protein>
    <recommendedName>
        <fullName evidence="21">Probable copper-transporting ATPase PacS</fullName>
        <ecNumber evidence="3">7.2.2.8</ecNumber>
    </recommendedName>
    <alternativeName>
        <fullName evidence="18">Cu(+)-exporting ATPase</fullName>
    </alternativeName>
</protein>
<dbReference type="HOGENOM" id="CLU_001771_0_3_3"/>
<evidence type="ECO:0000256" key="5">
    <source>
        <dbReference type="ARBA" id="ARBA00022475"/>
    </source>
</evidence>
<evidence type="ECO:0000256" key="22">
    <source>
        <dbReference type="RuleBase" id="RU362081"/>
    </source>
</evidence>
<evidence type="ECO:0000256" key="21">
    <source>
        <dbReference type="ARBA" id="ARBA00072218"/>
    </source>
</evidence>
<dbReference type="GO" id="GO:0005507">
    <property type="term" value="F:copper ion binding"/>
    <property type="evidence" value="ECO:0007669"/>
    <property type="project" value="TreeGrafter"/>
</dbReference>
<dbReference type="PANTHER" id="PTHR43520">
    <property type="entry name" value="ATP7, ISOFORM B"/>
    <property type="match status" value="1"/>
</dbReference>
<evidence type="ECO:0000313" key="24">
    <source>
        <dbReference type="EMBL" id="AFY92821.1"/>
    </source>
</evidence>
<keyword evidence="9 22" id="KW-0547">Nucleotide-binding</keyword>
<dbReference type="OrthoDB" id="525483at2"/>
<keyword evidence="15" id="KW-0186">Copper</keyword>
<keyword evidence="8 22" id="KW-0479">Metal-binding</keyword>
<dbReference type="Gene3D" id="2.70.150.10">
    <property type="entry name" value="Calcium-transporting ATPase, cytoplasmic transduction domain A"/>
    <property type="match status" value="1"/>
</dbReference>
<keyword evidence="7 22" id="KW-0812">Transmembrane</keyword>
<dbReference type="PATRIC" id="fig|1173020.3.peg.1932"/>
<evidence type="ECO:0000313" key="25">
    <source>
        <dbReference type="Proteomes" id="UP000010366"/>
    </source>
</evidence>
<feature type="transmembrane region" description="Helical" evidence="22">
    <location>
        <begin position="725"/>
        <end position="747"/>
    </location>
</feature>
<dbReference type="GO" id="GO:0043682">
    <property type="term" value="F:P-type divalent copper transporter activity"/>
    <property type="evidence" value="ECO:0007669"/>
    <property type="project" value="TreeGrafter"/>
</dbReference>
<keyword evidence="6" id="KW-0597">Phosphoprotein</keyword>
<keyword evidence="12" id="KW-0460">Magnesium</keyword>
<evidence type="ECO:0000256" key="18">
    <source>
        <dbReference type="ARBA" id="ARBA00033239"/>
    </source>
</evidence>
<evidence type="ECO:0000259" key="23">
    <source>
        <dbReference type="PROSITE" id="PS50846"/>
    </source>
</evidence>
<evidence type="ECO:0000256" key="3">
    <source>
        <dbReference type="ARBA" id="ARBA00012517"/>
    </source>
</evidence>
<dbReference type="NCBIfam" id="TIGR01525">
    <property type="entry name" value="ATPase-IB_hvy"/>
    <property type="match status" value="1"/>
</dbReference>
<keyword evidence="14 22" id="KW-1133">Transmembrane helix</keyword>
<keyword evidence="17 22" id="KW-0472">Membrane</keyword>
<dbReference type="CDD" id="cd00371">
    <property type="entry name" value="HMA"/>
    <property type="match status" value="1"/>
</dbReference>
<dbReference type="GO" id="GO:0005524">
    <property type="term" value="F:ATP binding"/>
    <property type="evidence" value="ECO:0007669"/>
    <property type="project" value="UniProtKB-UniRule"/>
</dbReference>
<evidence type="ECO:0000256" key="2">
    <source>
        <dbReference type="ARBA" id="ARBA00006024"/>
    </source>
</evidence>
<evidence type="ECO:0000256" key="17">
    <source>
        <dbReference type="ARBA" id="ARBA00023136"/>
    </source>
</evidence>
<dbReference type="InterPro" id="IPR036412">
    <property type="entry name" value="HAD-like_sf"/>
</dbReference>
<evidence type="ECO:0000256" key="14">
    <source>
        <dbReference type="ARBA" id="ARBA00022989"/>
    </source>
</evidence>
<dbReference type="SUPFAM" id="SSF56784">
    <property type="entry name" value="HAD-like"/>
    <property type="match status" value="1"/>
</dbReference>
<evidence type="ECO:0000256" key="10">
    <source>
        <dbReference type="ARBA" id="ARBA00022796"/>
    </source>
</evidence>
<keyword evidence="13" id="KW-1278">Translocase</keyword>
<dbReference type="Proteomes" id="UP000010366">
    <property type="component" value="Chromosome"/>
</dbReference>
<feature type="transmembrane region" description="Helical" evidence="22">
    <location>
        <begin position="375"/>
        <end position="396"/>
    </location>
</feature>
<dbReference type="InterPro" id="IPR023299">
    <property type="entry name" value="ATPase_P-typ_cyto_dom_N"/>
</dbReference>
<dbReference type="InterPro" id="IPR023298">
    <property type="entry name" value="ATPase_P-typ_TM_dom_sf"/>
</dbReference>
<dbReference type="InterPro" id="IPR027256">
    <property type="entry name" value="P-typ_ATPase_IB"/>
</dbReference>
<dbReference type="SFLD" id="SFLDS00003">
    <property type="entry name" value="Haloacid_Dehalogenase"/>
    <property type="match status" value="1"/>
</dbReference>
<dbReference type="GO" id="GO:0005886">
    <property type="term" value="C:plasma membrane"/>
    <property type="evidence" value="ECO:0007669"/>
    <property type="project" value="UniProtKB-SubCell"/>
</dbReference>
<dbReference type="eggNOG" id="COG2217">
    <property type="taxonomic scope" value="Bacteria"/>
</dbReference>
<feature type="domain" description="HMA" evidence="23">
    <location>
        <begin position="2"/>
        <end position="68"/>
    </location>
</feature>
<keyword evidence="5 22" id="KW-1003">Cell membrane</keyword>
<dbReference type="RefSeq" id="WP_015158995.1">
    <property type="nucleotide sequence ID" value="NC_019697.1"/>
</dbReference>
<keyword evidence="11 22" id="KW-0067">ATP-binding</keyword>
<proteinExistence type="inferred from homology"/>
<dbReference type="InterPro" id="IPR001757">
    <property type="entry name" value="P_typ_ATPase"/>
</dbReference>
<dbReference type="InterPro" id="IPR006121">
    <property type="entry name" value="HMA_dom"/>
</dbReference>
<keyword evidence="10" id="KW-0187">Copper transport</keyword>
<evidence type="ECO:0000256" key="13">
    <source>
        <dbReference type="ARBA" id="ARBA00022967"/>
    </source>
</evidence>
<comment type="function">
    <text evidence="20">May play a role in the osmotic adaptation.</text>
</comment>
<dbReference type="InterPro" id="IPR008250">
    <property type="entry name" value="ATPase_P-typ_transduc_dom_A_sf"/>
</dbReference>
<dbReference type="KEGG" id="cmp:Cha6605_1685"/>
<dbReference type="InterPro" id="IPR017969">
    <property type="entry name" value="Heavy-metal-associated_CS"/>
</dbReference>
<name>K9UEI8_CHAP6</name>
<comment type="subcellular location">
    <subcellularLocation>
        <location evidence="1">Cell membrane</location>
        <topology evidence="1">Multi-pass membrane protein</topology>
    </subcellularLocation>
</comment>
<evidence type="ECO:0000256" key="19">
    <source>
        <dbReference type="ARBA" id="ARBA00049289"/>
    </source>
</evidence>
<dbReference type="InterPro" id="IPR059000">
    <property type="entry name" value="ATPase_P-type_domA"/>
</dbReference>